<protein>
    <submittedName>
        <fullName evidence="2">Uncharacterized protein</fullName>
    </submittedName>
</protein>
<proteinExistence type="predicted"/>
<evidence type="ECO:0000313" key="2">
    <source>
        <dbReference type="WBParaSite" id="JU765_v2.g17682.t1"/>
    </source>
</evidence>
<accession>A0AC34QNG1</accession>
<evidence type="ECO:0000313" key="1">
    <source>
        <dbReference type="Proteomes" id="UP000887576"/>
    </source>
</evidence>
<organism evidence="1 2">
    <name type="scientific">Panagrolaimus sp. JU765</name>
    <dbReference type="NCBI Taxonomy" id="591449"/>
    <lineage>
        <taxon>Eukaryota</taxon>
        <taxon>Metazoa</taxon>
        <taxon>Ecdysozoa</taxon>
        <taxon>Nematoda</taxon>
        <taxon>Chromadorea</taxon>
        <taxon>Rhabditida</taxon>
        <taxon>Tylenchina</taxon>
        <taxon>Panagrolaimomorpha</taxon>
        <taxon>Panagrolaimoidea</taxon>
        <taxon>Panagrolaimidae</taxon>
        <taxon>Panagrolaimus</taxon>
    </lineage>
</organism>
<reference evidence="2" key="1">
    <citation type="submission" date="2022-11" db="UniProtKB">
        <authorList>
            <consortium name="WormBaseParasite"/>
        </authorList>
    </citation>
    <scope>IDENTIFICATION</scope>
</reference>
<dbReference type="WBParaSite" id="JU765_v2.g17682.t1">
    <property type="protein sequence ID" value="JU765_v2.g17682.t1"/>
    <property type="gene ID" value="JU765_v2.g17682"/>
</dbReference>
<name>A0AC34QNG1_9BILA</name>
<sequence length="749" mass="86711">MEKKNDLVSNDDGLSFSSGYDSKINLENVKKRRKTQHFIINVPVQQLKKIGKNDGISSLSKETQQFVGITTIHGPLRIYRGHGIYRLLWFIATVACVTFCIWQVYTLIYNYVTKPTASQIVFILPDEGMELPYVTVCNYNNIRRTYVNQINETVNGTFSQEILDYMASSYLEPQIIWASANNTDALDVGQIIMDNFTVEYDNNFTMNEFFMEAGPLCNQTLKICAFAGTIFDCCKHVEEILTDMGKCFKIDIKKVESLQTKVQLQSGVSNGLQIFADYHREEQVDDFVYHGPFKYFDKYYTKVSKSSIDPYGIFAQSVETGFRIYIHSPLETPFMSTEGITISPGTRVYSAIYPTRYVSLPEKQWGHCINEWPNELKKESEYSSQKCKAMCRAKFYNDHCGCSPFVYNIDGEFPVCTAYGVYQCIQKIKNVTGSDEFPKANCDYCKVECDRWVYHTFNSYGQEFSDGALQWMKRQFKNETTTRIKNNYVAMNIYYRDMTYTMHQEIQSTSFTQTISNIGGTTGMCLGISFISMIEIIVYLWKTTWIIISKNRRDHLIKKRLEEEEREKNLEMTLKNINSRKNLDDTYDDDKPMSFKRIANSLRRKVTHVFPKKESGQEANENYLNHRLYGNGRAGFDKPEYVELKIDSRQLAQLLKDNRSPSVRQRSNSCPRESWVGQLVSMASIPAQITPIYGEQSRNEELEKRYSVETLRISDDQIPSIYLSDSSRNTVNSSHQIDEGEKRNDTVFY</sequence>
<dbReference type="Proteomes" id="UP000887576">
    <property type="component" value="Unplaced"/>
</dbReference>